<name>A0A8H6SXJ3_9AGAR</name>
<comment type="caution">
    <text evidence="3">The sequence shown here is derived from an EMBL/GenBank/DDBJ whole genome shotgun (WGS) entry which is preliminary data.</text>
</comment>
<dbReference type="GeneID" id="59344509"/>
<reference evidence="3" key="1">
    <citation type="submission" date="2020-05" db="EMBL/GenBank/DDBJ databases">
        <title>Mycena genomes resolve the evolution of fungal bioluminescence.</title>
        <authorList>
            <person name="Tsai I.J."/>
        </authorList>
    </citation>
    <scope>NUCLEOTIDE SEQUENCE</scope>
    <source>
        <strain evidence="3">171206Taipei</strain>
    </source>
</reference>
<evidence type="ECO:0000313" key="4">
    <source>
        <dbReference type="Proteomes" id="UP000636479"/>
    </source>
</evidence>
<evidence type="ECO:0000256" key="1">
    <source>
        <dbReference type="SAM" id="MobiDB-lite"/>
    </source>
</evidence>
<accession>A0A8H6SXJ3</accession>
<keyword evidence="3" id="KW-0547">Nucleotide-binding</keyword>
<dbReference type="Proteomes" id="UP000636479">
    <property type="component" value="Unassembled WGS sequence"/>
</dbReference>
<organism evidence="3 4">
    <name type="scientific">Mycena indigotica</name>
    <dbReference type="NCBI Taxonomy" id="2126181"/>
    <lineage>
        <taxon>Eukaryota</taxon>
        <taxon>Fungi</taxon>
        <taxon>Dikarya</taxon>
        <taxon>Basidiomycota</taxon>
        <taxon>Agaricomycotina</taxon>
        <taxon>Agaricomycetes</taxon>
        <taxon>Agaricomycetidae</taxon>
        <taxon>Agaricales</taxon>
        <taxon>Marasmiineae</taxon>
        <taxon>Mycenaceae</taxon>
        <taxon>Mycena</taxon>
    </lineage>
</organism>
<dbReference type="InterPro" id="IPR046700">
    <property type="entry name" value="DUF6570"/>
</dbReference>
<feature type="region of interest" description="Disordered" evidence="1">
    <location>
        <begin position="230"/>
        <end position="260"/>
    </location>
</feature>
<dbReference type="OrthoDB" id="432234at2759"/>
<keyword evidence="3" id="KW-0378">Hydrolase</keyword>
<gene>
    <name evidence="3" type="ORF">MIND_00520300</name>
</gene>
<dbReference type="RefSeq" id="XP_037222285.1">
    <property type="nucleotide sequence ID" value="XM_037361993.1"/>
</dbReference>
<dbReference type="AlphaFoldDB" id="A0A8H6SXJ3"/>
<keyword evidence="3" id="KW-0347">Helicase</keyword>
<feature type="domain" description="DUF6570" evidence="2">
    <location>
        <begin position="88"/>
        <end position="212"/>
    </location>
</feature>
<proteinExistence type="predicted"/>
<evidence type="ECO:0000313" key="3">
    <source>
        <dbReference type="EMBL" id="KAF7307266.1"/>
    </source>
</evidence>
<dbReference type="Pfam" id="PF20209">
    <property type="entry name" value="DUF6570"/>
    <property type="match status" value="1"/>
</dbReference>
<evidence type="ECO:0000259" key="2">
    <source>
        <dbReference type="Pfam" id="PF20209"/>
    </source>
</evidence>
<keyword evidence="4" id="KW-1185">Reference proteome</keyword>
<protein>
    <submittedName>
        <fullName evidence="3">ATP-dependent DNA helicase</fullName>
    </submittedName>
</protein>
<dbReference type="GO" id="GO:0004386">
    <property type="term" value="F:helicase activity"/>
    <property type="evidence" value="ECO:0007669"/>
    <property type="project" value="UniProtKB-KW"/>
</dbReference>
<dbReference type="EMBL" id="JACAZF010000004">
    <property type="protein sequence ID" value="KAF7307266.1"/>
    <property type="molecule type" value="Genomic_DNA"/>
</dbReference>
<sequence>MGDDGAEGVAQNQPVDEYDEFFGDGSDMMDIDLPEDSAISAREAAAIAKMNAELAQLEIGRCSGCREEGFDVQLKTAMLCKRCDADHGEVKKWSTDNNTNPGPIPPELQNLTDLEEMLIARVKTVMQVRYTKGRQLCYKDHIVNLPQNITEIATKLPRLPEDVDIVIIRRDGVDLSQHVDYVVRREKVRKALEYKITHDKAYQDLELDEGALSQLPMNGSVVDRIPTCREGRQADGAPGPAGPNQAAGTDGGEEEGTFNGGIPNLDNVACREVEEIRRRCRTCCWTNLRADNCVLTT</sequence>
<feature type="compositionally biased region" description="Low complexity" evidence="1">
    <location>
        <begin position="234"/>
        <end position="248"/>
    </location>
</feature>
<keyword evidence="3" id="KW-0067">ATP-binding</keyword>